<gene>
    <name evidence="1" type="ORF">RPERSI_LOCUS14307</name>
</gene>
<comment type="caution">
    <text evidence="1">The sequence shown here is derived from an EMBL/GenBank/DDBJ whole genome shotgun (WGS) entry which is preliminary data.</text>
</comment>
<accession>A0ACA9QKR2</accession>
<dbReference type="Proteomes" id="UP000789920">
    <property type="component" value="Unassembled WGS sequence"/>
</dbReference>
<organism evidence="1 2">
    <name type="scientific">Racocetra persica</name>
    <dbReference type="NCBI Taxonomy" id="160502"/>
    <lineage>
        <taxon>Eukaryota</taxon>
        <taxon>Fungi</taxon>
        <taxon>Fungi incertae sedis</taxon>
        <taxon>Mucoromycota</taxon>
        <taxon>Glomeromycotina</taxon>
        <taxon>Glomeromycetes</taxon>
        <taxon>Diversisporales</taxon>
        <taxon>Gigasporaceae</taxon>
        <taxon>Racocetra</taxon>
    </lineage>
</organism>
<keyword evidence="2" id="KW-1185">Reference proteome</keyword>
<protein>
    <submittedName>
        <fullName evidence="1">26070_t:CDS:1</fullName>
    </submittedName>
</protein>
<feature type="non-terminal residue" evidence="1">
    <location>
        <position position="55"/>
    </location>
</feature>
<name>A0ACA9QKR2_9GLOM</name>
<sequence>PNTQNNNFTNKGSDTTNDNFNNEDSDTINDNFNNKALQIMISTTTSITITSNCDS</sequence>
<evidence type="ECO:0000313" key="2">
    <source>
        <dbReference type="Proteomes" id="UP000789920"/>
    </source>
</evidence>
<feature type="non-terminal residue" evidence="1">
    <location>
        <position position="1"/>
    </location>
</feature>
<proteinExistence type="predicted"/>
<evidence type="ECO:0000313" key="1">
    <source>
        <dbReference type="EMBL" id="CAG8752181.1"/>
    </source>
</evidence>
<dbReference type="EMBL" id="CAJVQC010032838">
    <property type="protein sequence ID" value="CAG8752181.1"/>
    <property type="molecule type" value="Genomic_DNA"/>
</dbReference>
<reference evidence="1" key="1">
    <citation type="submission" date="2021-06" db="EMBL/GenBank/DDBJ databases">
        <authorList>
            <person name="Kallberg Y."/>
            <person name="Tangrot J."/>
            <person name="Rosling A."/>
        </authorList>
    </citation>
    <scope>NUCLEOTIDE SEQUENCE</scope>
    <source>
        <strain evidence="1">MA461A</strain>
    </source>
</reference>